<dbReference type="AlphaFoldDB" id="A0ABD3P0D5"/>
<dbReference type="Proteomes" id="UP001516023">
    <property type="component" value="Unassembled WGS sequence"/>
</dbReference>
<sequence>MTAWTPCTILTSVLLLSGIKSNDVVDASASSHDNGVFVEHPECRLFLAESTIPNAGLGIFTGVPLGQNESIAEPDLIVPLTDYEWNARDDMDFHFLWIDYSWMVSEVGMETDMYDGCALVIGTGCMPNCNYALINAYEGKPSYNHLDLHRSRDPGVFGFTGFHNQKMITTQPIPAGGEIFVAYGEHWFLTRPDEMGTVPLPDNFEIVDDFLKRFKKLRGKYQQSHNPDFTKDLWDAISFVHNYETRNTNALPRAYEDLQEALVVGSARSFLPYSVRSLEWLKDHGRCMDNIRPGNSTIKQAGRGAFASRFIPKGGLVAPGPLLHIPNKTALNIYEIDPHTEMRDTSRIYGKQLILNYCFGHRKSTLLLCPYTSPSAYINHNSESPNARVVWAREGTPNFQHDWLNDDIDFLKTMEIIGLSVDFIATRDIQPGEEVFIDYGQEWEEAWNAYIKVWKRPAGSQNYFAGSELQSDLSIPLRTSLEQQTEPYSDNVVFYCHYEYYQGWPDGIWNWEATFEELPLYPCKITSRKYDIDKDGNVQYHYNATMLTSSEVVGSNLVIPAGDAIPDGETHTMTDIPRSAIEARDKMYSKNEYMPNSFRHEMMMPDDMFPASWINL</sequence>
<comment type="caution">
    <text evidence="3">The sequence shown here is derived from an EMBL/GenBank/DDBJ whole genome shotgun (WGS) entry which is preliminary data.</text>
</comment>
<dbReference type="EMBL" id="JABMIG020000310">
    <property type="protein sequence ID" value="KAL3781644.1"/>
    <property type="molecule type" value="Genomic_DNA"/>
</dbReference>
<name>A0ABD3P0D5_9STRA</name>
<dbReference type="InterPro" id="IPR001214">
    <property type="entry name" value="SET_dom"/>
</dbReference>
<accession>A0ABD3P0D5</accession>
<dbReference type="Pfam" id="PF00856">
    <property type="entry name" value="SET"/>
    <property type="match status" value="1"/>
</dbReference>
<dbReference type="SUPFAM" id="SSF82199">
    <property type="entry name" value="SET domain"/>
    <property type="match status" value="2"/>
</dbReference>
<organism evidence="3 4">
    <name type="scientific">Cyclotella cryptica</name>
    <dbReference type="NCBI Taxonomy" id="29204"/>
    <lineage>
        <taxon>Eukaryota</taxon>
        <taxon>Sar</taxon>
        <taxon>Stramenopiles</taxon>
        <taxon>Ochrophyta</taxon>
        <taxon>Bacillariophyta</taxon>
        <taxon>Coscinodiscophyceae</taxon>
        <taxon>Thalassiosirophycidae</taxon>
        <taxon>Stephanodiscales</taxon>
        <taxon>Stephanodiscaceae</taxon>
        <taxon>Cyclotella</taxon>
    </lineage>
</organism>
<evidence type="ECO:0000256" key="1">
    <source>
        <dbReference type="SAM" id="SignalP"/>
    </source>
</evidence>
<evidence type="ECO:0000313" key="4">
    <source>
        <dbReference type="Proteomes" id="UP001516023"/>
    </source>
</evidence>
<proteinExistence type="predicted"/>
<evidence type="ECO:0000259" key="2">
    <source>
        <dbReference type="PROSITE" id="PS50280"/>
    </source>
</evidence>
<dbReference type="Gene3D" id="2.170.270.10">
    <property type="entry name" value="SET domain"/>
    <property type="match status" value="2"/>
</dbReference>
<protein>
    <recommendedName>
        <fullName evidence="2">SET domain-containing protein</fullName>
    </recommendedName>
</protein>
<feature type="domain" description="SET" evidence="2">
    <location>
        <begin position="289"/>
        <end position="440"/>
    </location>
</feature>
<evidence type="ECO:0000313" key="3">
    <source>
        <dbReference type="EMBL" id="KAL3781644.1"/>
    </source>
</evidence>
<reference evidence="3 4" key="1">
    <citation type="journal article" date="2020" name="G3 (Bethesda)">
        <title>Improved Reference Genome for Cyclotella cryptica CCMP332, a Model for Cell Wall Morphogenesis, Salinity Adaptation, and Lipid Production in Diatoms (Bacillariophyta).</title>
        <authorList>
            <person name="Roberts W.R."/>
            <person name="Downey K.M."/>
            <person name="Ruck E.C."/>
            <person name="Traller J.C."/>
            <person name="Alverson A.J."/>
        </authorList>
    </citation>
    <scope>NUCLEOTIDE SEQUENCE [LARGE SCALE GENOMIC DNA]</scope>
    <source>
        <strain evidence="3 4">CCMP332</strain>
    </source>
</reference>
<feature type="chain" id="PRO_5044808185" description="SET domain-containing protein" evidence="1">
    <location>
        <begin position="22"/>
        <end position="616"/>
    </location>
</feature>
<keyword evidence="1" id="KW-0732">Signal</keyword>
<keyword evidence="4" id="KW-1185">Reference proteome</keyword>
<dbReference type="InterPro" id="IPR046341">
    <property type="entry name" value="SET_dom_sf"/>
</dbReference>
<feature type="signal peptide" evidence="1">
    <location>
        <begin position="1"/>
        <end position="21"/>
    </location>
</feature>
<dbReference type="PROSITE" id="PS50280">
    <property type="entry name" value="SET"/>
    <property type="match status" value="1"/>
</dbReference>
<gene>
    <name evidence="3" type="ORF">HJC23_008547</name>
</gene>